<evidence type="ECO:0000313" key="1">
    <source>
        <dbReference type="EMBL" id="MPC98873.1"/>
    </source>
</evidence>
<organism evidence="1 2">
    <name type="scientific">Portunus trituberculatus</name>
    <name type="common">Swimming crab</name>
    <name type="synonym">Neptunus trituberculatus</name>
    <dbReference type="NCBI Taxonomy" id="210409"/>
    <lineage>
        <taxon>Eukaryota</taxon>
        <taxon>Metazoa</taxon>
        <taxon>Ecdysozoa</taxon>
        <taxon>Arthropoda</taxon>
        <taxon>Crustacea</taxon>
        <taxon>Multicrustacea</taxon>
        <taxon>Malacostraca</taxon>
        <taxon>Eumalacostraca</taxon>
        <taxon>Eucarida</taxon>
        <taxon>Decapoda</taxon>
        <taxon>Pleocyemata</taxon>
        <taxon>Brachyura</taxon>
        <taxon>Eubrachyura</taxon>
        <taxon>Portunoidea</taxon>
        <taxon>Portunidae</taxon>
        <taxon>Portuninae</taxon>
        <taxon>Portunus</taxon>
    </lineage>
</organism>
<dbReference type="EMBL" id="VSRR010115957">
    <property type="protein sequence ID" value="MPC98873.1"/>
    <property type="molecule type" value="Genomic_DNA"/>
</dbReference>
<comment type="caution">
    <text evidence="1">The sequence shown here is derived from an EMBL/GenBank/DDBJ whole genome shotgun (WGS) entry which is preliminary data.</text>
</comment>
<accession>A0A5B7JWP5</accession>
<evidence type="ECO:0000313" key="2">
    <source>
        <dbReference type="Proteomes" id="UP000324222"/>
    </source>
</evidence>
<dbReference type="Proteomes" id="UP000324222">
    <property type="component" value="Unassembled WGS sequence"/>
</dbReference>
<sequence length="85" mass="10004">MKCSLFHHHHNHHHHYPTFISQPPAISFNRKDEKGDVPWEDDHITALSSFHVWEVERCGDTRLGRRLFSLLDLNNAGDQYSNENL</sequence>
<keyword evidence="2" id="KW-1185">Reference proteome</keyword>
<reference evidence="1 2" key="1">
    <citation type="submission" date="2019-05" db="EMBL/GenBank/DDBJ databases">
        <title>Another draft genome of Portunus trituberculatus and its Hox gene families provides insights of decapod evolution.</title>
        <authorList>
            <person name="Jeong J.-H."/>
            <person name="Song I."/>
            <person name="Kim S."/>
            <person name="Choi T."/>
            <person name="Kim D."/>
            <person name="Ryu S."/>
            <person name="Kim W."/>
        </authorList>
    </citation>
    <scope>NUCLEOTIDE SEQUENCE [LARGE SCALE GENOMIC DNA]</scope>
    <source>
        <tissue evidence="1">Muscle</tissue>
    </source>
</reference>
<name>A0A5B7JWP5_PORTR</name>
<proteinExistence type="predicted"/>
<protein>
    <submittedName>
        <fullName evidence="1">Uncharacterized protein</fullName>
    </submittedName>
</protein>
<dbReference type="AlphaFoldDB" id="A0A5B7JWP5"/>
<gene>
    <name evidence="1" type="ORF">E2C01_094258</name>
</gene>